<dbReference type="AlphaFoldDB" id="A0AAV9VPW7"/>
<keyword evidence="4" id="KW-1185">Reference proteome</keyword>
<protein>
    <submittedName>
        <fullName evidence="3">Uncharacterized protein</fullName>
    </submittedName>
</protein>
<feature type="chain" id="PRO_5043776752" evidence="2">
    <location>
        <begin position="19"/>
        <end position="262"/>
    </location>
</feature>
<dbReference type="Proteomes" id="UP001373714">
    <property type="component" value="Unassembled WGS sequence"/>
</dbReference>
<organism evidence="3 4">
    <name type="scientific">Orbilia blumenaviensis</name>
    <dbReference type="NCBI Taxonomy" id="1796055"/>
    <lineage>
        <taxon>Eukaryota</taxon>
        <taxon>Fungi</taxon>
        <taxon>Dikarya</taxon>
        <taxon>Ascomycota</taxon>
        <taxon>Pezizomycotina</taxon>
        <taxon>Orbiliomycetes</taxon>
        <taxon>Orbiliales</taxon>
        <taxon>Orbiliaceae</taxon>
        <taxon>Orbilia</taxon>
    </lineage>
</organism>
<name>A0AAV9VPW7_9PEZI</name>
<gene>
    <name evidence="3" type="ORF">TWF730_005562</name>
</gene>
<evidence type="ECO:0000256" key="1">
    <source>
        <dbReference type="SAM" id="MobiDB-lite"/>
    </source>
</evidence>
<accession>A0AAV9VPW7</accession>
<feature type="compositionally biased region" description="Gly residues" evidence="1">
    <location>
        <begin position="130"/>
        <end position="161"/>
    </location>
</feature>
<sequence>MKFSLFAPIAFLAATVVAAPMSTESGSTLAAAGNEAAASPNFYEQYDKRQAKMSPKDFALRRAERFNATTERIDFLKSIPDETFQKMADNDMKLHQATRALWNGTVPDMAALPTPMTPPPGGFPKFNGTRRGGPGRFRFGPGGPGGPRGPGGPGGPGGPDGPDGAKGERPSMRDFFVRMAEFRGASAETIEKLKNTDESEFASLRDLNTKDKFVKEASLMGLTDKVTFFNTVPQAVYDELDTLKTKTRAAHKDLREGKVPTL</sequence>
<evidence type="ECO:0000313" key="3">
    <source>
        <dbReference type="EMBL" id="KAK6361850.1"/>
    </source>
</evidence>
<comment type="caution">
    <text evidence="3">The sequence shown here is derived from an EMBL/GenBank/DDBJ whole genome shotgun (WGS) entry which is preliminary data.</text>
</comment>
<feature type="region of interest" description="Disordered" evidence="1">
    <location>
        <begin position="119"/>
        <end position="170"/>
    </location>
</feature>
<feature type="signal peptide" evidence="2">
    <location>
        <begin position="1"/>
        <end position="18"/>
    </location>
</feature>
<keyword evidence="2" id="KW-0732">Signal</keyword>
<reference evidence="3 4" key="1">
    <citation type="submission" date="2019-10" db="EMBL/GenBank/DDBJ databases">
        <authorList>
            <person name="Palmer J.M."/>
        </authorList>
    </citation>
    <scope>NUCLEOTIDE SEQUENCE [LARGE SCALE GENOMIC DNA]</scope>
    <source>
        <strain evidence="3 4">TWF730</strain>
    </source>
</reference>
<proteinExistence type="predicted"/>
<evidence type="ECO:0000313" key="4">
    <source>
        <dbReference type="Proteomes" id="UP001373714"/>
    </source>
</evidence>
<dbReference type="EMBL" id="JAVHNS010000002">
    <property type="protein sequence ID" value="KAK6361850.1"/>
    <property type="molecule type" value="Genomic_DNA"/>
</dbReference>
<evidence type="ECO:0000256" key="2">
    <source>
        <dbReference type="SAM" id="SignalP"/>
    </source>
</evidence>